<keyword evidence="1" id="KW-1133">Transmembrane helix</keyword>
<feature type="transmembrane region" description="Helical" evidence="1">
    <location>
        <begin position="65"/>
        <end position="83"/>
    </location>
</feature>
<feature type="transmembrane region" description="Helical" evidence="1">
    <location>
        <begin position="89"/>
        <end position="109"/>
    </location>
</feature>
<evidence type="ECO:0000313" key="3">
    <source>
        <dbReference type="EMBL" id="SFQ71795.1"/>
    </source>
</evidence>
<proteinExistence type="predicted"/>
<evidence type="ECO:0000313" key="4">
    <source>
        <dbReference type="Proteomes" id="UP000242815"/>
    </source>
</evidence>
<feature type="transmembrane region" description="Helical" evidence="1">
    <location>
        <begin position="191"/>
        <end position="211"/>
    </location>
</feature>
<organism evidence="3 4">
    <name type="scientific">Halopseudomonas formosensis</name>
    <dbReference type="NCBI Taxonomy" id="1002526"/>
    <lineage>
        <taxon>Bacteria</taxon>
        <taxon>Pseudomonadati</taxon>
        <taxon>Pseudomonadota</taxon>
        <taxon>Gammaproteobacteria</taxon>
        <taxon>Pseudomonadales</taxon>
        <taxon>Pseudomonadaceae</taxon>
        <taxon>Halopseudomonas</taxon>
    </lineage>
</organism>
<feature type="domain" description="DUF4401" evidence="2">
    <location>
        <begin position="34"/>
        <end position="341"/>
    </location>
</feature>
<feature type="transmembrane region" description="Helical" evidence="1">
    <location>
        <begin position="324"/>
        <end position="343"/>
    </location>
</feature>
<dbReference type="EMBL" id="FOYD01000002">
    <property type="protein sequence ID" value="SFQ71795.1"/>
    <property type="molecule type" value="Genomic_DNA"/>
</dbReference>
<accession>A0A1I6ASZ1</accession>
<sequence length="349" mass="37190">MRESWKQALLENLRQRGIVDEAAAAAVMQQSPAPWFVHLFAGLAAWLAALMLILSSALALAHDSLFGAILIGAMLLGLAVWLLRQPGIFLAQMGLALSLAGQGMLVYAVGELSGSDELRSCALSGALVALGMLWVPAPALHRVLCALGVFAGVAVLIGFNGWLSLYGLLLAGLALLLWLRRGAWAGAPQALVWRAVAAAATLAAMALPLIARRDWTLPLGRLADEAAWVLWLYPLGAATLLLGVALWLVRGQSLARVASVGIACLVVGALGWAAPGLLVTGALWLALFRACERLWCALVGLVVTLYLGDLYYSLHLSLLHKSMVLMLSGVVLLLLRWLVLRFWEADNES</sequence>
<dbReference type="STRING" id="1002526.SAMN05216578_102382"/>
<dbReference type="AlphaFoldDB" id="A0A1I6ASZ1"/>
<feature type="transmembrane region" description="Helical" evidence="1">
    <location>
        <begin position="121"/>
        <end position="140"/>
    </location>
</feature>
<gene>
    <name evidence="3" type="ORF">SAMN05216578_102382</name>
</gene>
<reference evidence="3 4" key="1">
    <citation type="submission" date="2016-10" db="EMBL/GenBank/DDBJ databases">
        <authorList>
            <person name="de Groot N.N."/>
        </authorList>
    </citation>
    <scope>NUCLEOTIDE SEQUENCE [LARGE SCALE GENOMIC DNA]</scope>
    <source>
        <strain evidence="3 4">JCM 18415</strain>
    </source>
</reference>
<keyword evidence="1" id="KW-0812">Transmembrane</keyword>
<evidence type="ECO:0000256" key="1">
    <source>
        <dbReference type="SAM" id="Phobius"/>
    </source>
</evidence>
<dbReference type="Pfam" id="PF14351">
    <property type="entry name" value="DUF4401"/>
    <property type="match status" value="1"/>
</dbReference>
<keyword evidence="1" id="KW-0472">Membrane</keyword>
<feature type="transmembrane region" description="Helical" evidence="1">
    <location>
        <begin position="261"/>
        <end position="288"/>
    </location>
</feature>
<protein>
    <recommendedName>
        <fullName evidence="2">DUF4401 domain-containing protein</fullName>
    </recommendedName>
</protein>
<evidence type="ECO:0000259" key="2">
    <source>
        <dbReference type="Pfam" id="PF14351"/>
    </source>
</evidence>
<feature type="transmembrane region" description="Helical" evidence="1">
    <location>
        <begin position="35"/>
        <end position="58"/>
    </location>
</feature>
<feature type="transmembrane region" description="Helical" evidence="1">
    <location>
        <begin position="231"/>
        <end position="249"/>
    </location>
</feature>
<name>A0A1I6ASZ1_9GAMM</name>
<dbReference type="Proteomes" id="UP000242815">
    <property type="component" value="Unassembled WGS sequence"/>
</dbReference>
<feature type="transmembrane region" description="Helical" evidence="1">
    <location>
        <begin position="294"/>
        <end position="312"/>
    </location>
</feature>
<dbReference type="InterPro" id="IPR025513">
    <property type="entry name" value="DUF4401"/>
</dbReference>
<dbReference type="RefSeq" id="WP_090537587.1">
    <property type="nucleotide sequence ID" value="NZ_FOYD01000002.1"/>
</dbReference>
<feature type="transmembrane region" description="Helical" evidence="1">
    <location>
        <begin position="146"/>
        <end position="179"/>
    </location>
</feature>